<gene>
    <name evidence="1" type="ORF">BV25DRAFT_1829975</name>
</gene>
<reference evidence="1" key="1">
    <citation type="submission" date="2021-03" db="EMBL/GenBank/DDBJ databases">
        <authorList>
            <consortium name="DOE Joint Genome Institute"/>
            <person name="Ahrendt S."/>
            <person name="Looney B.P."/>
            <person name="Miyauchi S."/>
            <person name="Morin E."/>
            <person name="Drula E."/>
            <person name="Courty P.E."/>
            <person name="Chicoki N."/>
            <person name="Fauchery L."/>
            <person name="Kohler A."/>
            <person name="Kuo A."/>
            <person name="Labutti K."/>
            <person name="Pangilinan J."/>
            <person name="Lipzen A."/>
            <person name="Riley R."/>
            <person name="Andreopoulos W."/>
            <person name="He G."/>
            <person name="Johnson J."/>
            <person name="Barry K.W."/>
            <person name="Grigoriev I.V."/>
            <person name="Nagy L."/>
            <person name="Hibbett D."/>
            <person name="Henrissat B."/>
            <person name="Matheny P.B."/>
            <person name="Labbe J."/>
            <person name="Martin F."/>
        </authorList>
    </citation>
    <scope>NUCLEOTIDE SEQUENCE</scope>
    <source>
        <strain evidence="1">HHB10654</strain>
    </source>
</reference>
<name>A0ACB8SQQ5_9AGAM</name>
<dbReference type="Proteomes" id="UP000814140">
    <property type="component" value="Unassembled WGS sequence"/>
</dbReference>
<reference evidence="1" key="2">
    <citation type="journal article" date="2022" name="New Phytol.">
        <title>Evolutionary transition to the ectomycorrhizal habit in the genomes of a hyperdiverse lineage of mushroom-forming fungi.</title>
        <authorList>
            <person name="Looney B."/>
            <person name="Miyauchi S."/>
            <person name="Morin E."/>
            <person name="Drula E."/>
            <person name="Courty P.E."/>
            <person name="Kohler A."/>
            <person name="Kuo A."/>
            <person name="LaButti K."/>
            <person name="Pangilinan J."/>
            <person name="Lipzen A."/>
            <person name="Riley R."/>
            <person name="Andreopoulos W."/>
            <person name="He G."/>
            <person name="Johnson J."/>
            <person name="Nolan M."/>
            <person name="Tritt A."/>
            <person name="Barry K.W."/>
            <person name="Grigoriev I.V."/>
            <person name="Nagy L.G."/>
            <person name="Hibbett D."/>
            <person name="Henrissat B."/>
            <person name="Matheny P.B."/>
            <person name="Labbe J."/>
            <person name="Martin F.M."/>
        </authorList>
    </citation>
    <scope>NUCLEOTIDE SEQUENCE</scope>
    <source>
        <strain evidence="1">HHB10654</strain>
    </source>
</reference>
<organism evidence="1 2">
    <name type="scientific">Artomyces pyxidatus</name>
    <dbReference type="NCBI Taxonomy" id="48021"/>
    <lineage>
        <taxon>Eukaryota</taxon>
        <taxon>Fungi</taxon>
        <taxon>Dikarya</taxon>
        <taxon>Basidiomycota</taxon>
        <taxon>Agaricomycotina</taxon>
        <taxon>Agaricomycetes</taxon>
        <taxon>Russulales</taxon>
        <taxon>Auriscalpiaceae</taxon>
        <taxon>Artomyces</taxon>
    </lineage>
</organism>
<protein>
    <submittedName>
        <fullName evidence="1">Uncharacterized protein</fullName>
    </submittedName>
</protein>
<sequence length="203" mass="23809">MEDPCWDLHTLDVDKKSDHATFLFMRPFCTLRPQYLNELALTTEEPEAVMLSWEKPRIIESVRVLLEGREKRLSVLNIGFGMGYAFDQSRRRFPQLTTLQTDFFFQDHKPTAHTIIEAHPDVLSYMHSSGFSSRPGVTVIEGKWQDALKDGADIGRFDAIYFETFEESYRDHLEFFVRVPSLLRDHHSRFSFFNIHGRHHDSI</sequence>
<comment type="caution">
    <text evidence="1">The sequence shown here is derived from an EMBL/GenBank/DDBJ whole genome shotgun (WGS) entry which is preliminary data.</text>
</comment>
<keyword evidence="2" id="KW-1185">Reference proteome</keyword>
<evidence type="ECO:0000313" key="2">
    <source>
        <dbReference type="Proteomes" id="UP000814140"/>
    </source>
</evidence>
<proteinExistence type="predicted"/>
<accession>A0ACB8SQQ5</accession>
<dbReference type="EMBL" id="MU277234">
    <property type="protein sequence ID" value="KAI0058533.1"/>
    <property type="molecule type" value="Genomic_DNA"/>
</dbReference>
<evidence type="ECO:0000313" key="1">
    <source>
        <dbReference type="EMBL" id="KAI0058533.1"/>
    </source>
</evidence>